<organism evidence="1 2">
    <name type="scientific">Candidatus Roizmanbacteria bacterium CG17_big_fil_post_rev_8_21_14_2_50_39_7</name>
    <dbReference type="NCBI Taxonomy" id="1974858"/>
    <lineage>
        <taxon>Bacteria</taxon>
        <taxon>Candidatus Roizmaniibacteriota</taxon>
    </lineage>
</organism>
<evidence type="ECO:0000313" key="2">
    <source>
        <dbReference type="Proteomes" id="UP000228762"/>
    </source>
</evidence>
<evidence type="ECO:0000313" key="1">
    <source>
        <dbReference type="EMBL" id="PIV70568.1"/>
    </source>
</evidence>
<dbReference type="SUPFAM" id="SSF143100">
    <property type="entry name" value="TTHA1013/TTHA0281-like"/>
    <property type="match status" value="1"/>
</dbReference>
<comment type="caution">
    <text evidence="1">The sequence shown here is derived from an EMBL/GenBank/DDBJ whole genome shotgun (WGS) entry which is preliminary data.</text>
</comment>
<dbReference type="Gene3D" id="3.30.160.250">
    <property type="match status" value="1"/>
</dbReference>
<dbReference type="InterPro" id="IPR035069">
    <property type="entry name" value="TTHA1013/TTHA0281-like"/>
</dbReference>
<proteinExistence type="predicted"/>
<dbReference type="InterPro" id="IPR051404">
    <property type="entry name" value="TA_system_antitoxin"/>
</dbReference>
<dbReference type="PANTHER" id="PTHR34504">
    <property type="entry name" value="ANTITOXIN HICB"/>
    <property type="match status" value="1"/>
</dbReference>
<protein>
    <submittedName>
        <fullName evidence="1">Type II toxin-antitoxin system HicB family antitoxin</fullName>
    </submittedName>
</protein>
<dbReference type="AlphaFoldDB" id="A0A2M7EJ21"/>
<reference evidence="2" key="1">
    <citation type="submission" date="2017-09" db="EMBL/GenBank/DDBJ databases">
        <title>Depth-based differentiation of microbial function through sediment-hosted aquifers and enrichment of novel symbionts in the deep terrestrial subsurface.</title>
        <authorList>
            <person name="Probst A.J."/>
            <person name="Ladd B."/>
            <person name="Jarett J.K."/>
            <person name="Geller-Mcgrath D.E."/>
            <person name="Sieber C.M.K."/>
            <person name="Emerson J.B."/>
            <person name="Anantharaman K."/>
            <person name="Thomas B.C."/>
            <person name="Malmstrom R."/>
            <person name="Stieglmeier M."/>
            <person name="Klingl A."/>
            <person name="Woyke T."/>
            <person name="Ryan C.M."/>
            <person name="Banfield J.F."/>
        </authorList>
    </citation>
    <scope>NUCLEOTIDE SEQUENCE [LARGE SCALE GENOMIC DNA]</scope>
</reference>
<dbReference type="PANTHER" id="PTHR34504:SF2">
    <property type="entry name" value="UPF0150 PROTEIN SSL0259"/>
    <property type="match status" value="1"/>
</dbReference>
<dbReference type="Proteomes" id="UP000228762">
    <property type="component" value="Unassembled WGS sequence"/>
</dbReference>
<gene>
    <name evidence="1" type="ORF">COW57_04615</name>
</gene>
<sequence length="94" mass="10554">MDKKNLTIFEYELSVTVEKGKDGYIATCPLWDACFAQGDTLEEAINEISYVASALVEMYKEEGLPIPLELKETKRQKSSSFSFNFPLIISGNHA</sequence>
<dbReference type="EMBL" id="PFEV01000213">
    <property type="protein sequence ID" value="PIV70568.1"/>
    <property type="molecule type" value="Genomic_DNA"/>
</dbReference>
<accession>A0A2M7EJ21</accession>
<name>A0A2M7EJ21_9BACT</name>